<dbReference type="PROSITE" id="PS50106">
    <property type="entry name" value="PDZ"/>
    <property type="match status" value="1"/>
</dbReference>
<reference evidence="3" key="1">
    <citation type="submission" date="2013-10" db="EMBL/GenBank/DDBJ databases">
        <title>Genomic analysis of the causative agents of coccidiosis in chickens.</title>
        <authorList>
            <person name="Reid A.J."/>
            <person name="Blake D."/>
            <person name="Billington K."/>
            <person name="Browne H."/>
            <person name="Dunn M."/>
            <person name="Hung S."/>
            <person name="Kawahara F."/>
            <person name="Miranda-Saavedra D."/>
            <person name="Mourier T."/>
            <person name="Nagra H."/>
            <person name="Otto T.D."/>
            <person name="Rawlings N."/>
            <person name="Sanchez A."/>
            <person name="Sanders M."/>
            <person name="Subramaniam C."/>
            <person name="Tay Y."/>
            <person name="Dear P."/>
            <person name="Doerig C."/>
            <person name="Gruber A."/>
            <person name="Parkinson J."/>
            <person name="Shirley M."/>
            <person name="Wan K.L."/>
            <person name="Berriman M."/>
            <person name="Tomley F."/>
            <person name="Pain A."/>
        </authorList>
    </citation>
    <scope>NUCLEOTIDE SEQUENCE [LARGE SCALE GENOMIC DNA]</scope>
    <source>
        <strain evidence="3">Houghton</strain>
    </source>
</reference>
<dbReference type="PANTHER" id="PTHR22939:SF129">
    <property type="entry name" value="SERINE PROTEASE HTRA2, MITOCHONDRIAL"/>
    <property type="match status" value="1"/>
</dbReference>
<evidence type="ECO:0000313" key="4">
    <source>
        <dbReference type="Proteomes" id="UP000030750"/>
    </source>
</evidence>
<dbReference type="InterPro" id="IPR001478">
    <property type="entry name" value="PDZ"/>
</dbReference>
<protein>
    <submittedName>
        <fullName evidence="3">Serine protease Do, related</fullName>
    </submittedName>
</protein>
<keyword evidence="4" id="KW-1185">Reference proteome</keyword>
<dbReference type="InterPro" id="IPR041489">
    <property type="entry name" value="PDZ_6"/>
</dbReference>
<dbReference type="Gene3D" id="2.40.10.10">
    <property type="entry name" value="Trypsin-like serine proteases"/>
    <property type="match status" value="2"/>
</dbReference>
<keyword evidence="3" id="KW-0378">Hydrolase</keyword>
<sequence>MISQAYPPISTAVSAAFRSLSLTRWPGRYGHIRAFVRRRVQHVEQALELVSPNYGLAAKGVGTPVWGASLSALWLCVGTIAAAGACNYIRDNWNQHRHQHIQLHRGKADARGQCADDLFTDSILSSILHCEERGPSGAATAVAFRSSAPGAFSVGAPALCKELPKQQQQHDEREQHRLTQPLKLQQIFEMMKPLVVRVYAVLRTQTYSGRRAVDQTEVNDDKHVHEQLNFLGSGFFFDDQDLSWVEYTGLLCAVADISAGHIVTAAHVVLRPSKMGMDAVICPKTHEPRGRLEGNFEPFSFAVKDSSGLMHVVHLCGVDETTDVAVLRMDDSFQRRGLPHAHGKFAVACPAMGEIIATYAATEHANEPVGVTGQVVQPRQTFKAVDDSGSMSLLQMQLLTLPGMSGAPVFNMEGSIVGMLVKKFDMCGLALPSTVLLRVAQSLRDSGKFTVPSIGLLLAEETPRLAATHPSLPTRSVLRVCGVVPGSAADEAGVREGDRIIEVKGEVMDSIGRNEDTIANIMECEVRL</sequence>
<organism evidence="3 4">
    <name type="scientific">Eimeria brunetti</name>
    <dbReference type="NCBI Taxonomy" id="51314"/>
    <lineage>
        <taxon>Eukaryota</taxon>
        <taxon>Sar</taxon>
        <taxon>Alveolata</taxon>
        <taxon>Apicomplexa</taxon>
        <taxon>Conoidasida</taxon>
        <taxon>Coccidia</taxon>
        <taxon>Eucoccidiorida</taxon>
        <taxon>Eimeriorina</taxon>
        <taxon>Eimeriidae</taxon>
        <taxon>Eimeria</taxon>
    </lineage>
</organism>
<accession>U6LQK4</accession>
<dbReference type="Pfam" id="PF13365">
    <property type="entry name" value="Trypsin_2"/>
    <property type="match status" value="1"/>
</dbReference>
<evidence type="ECO:0000259" key="2">
    <source>
        <dbReference type="PROSITE" id="PS50106"/>
    </source>
</evidence>
<evidence type="ECO:0000313" key="3">
    <source>
        <dbReference type="EMBL" id="CDJ50080.1"/>
    </source>
</evidence>
<dbReference type="PANTHER" id="PTHR22939">
    <property type="entry name" value="SERINE PROTEASE FAMILY S1C HTRA-RELATED"/>
    <property type="match status" value="1"/>
</dbReference>
<feature type="domain" description="PDZ" evidence="2">
    <location>
        <begin position="436"/>
        <end position="515"/>
    </location>
</feature>
<reference evidence="3" key="2">
    <citation type="submission" date="2013-10" db="EMBL/GenBank/DDBJ databases">
        <authorList>
            <person name="Aslett M."/>
        </authorList>
    </citation>
    <scope>NUCLEOTIDE SEQUENCE [LARGE SCALE GENOMIC DNA]</scope>
    <source>
        <strain evidence="3">Houghton</strain>
    </source>
</reference>
<keyword evidence="3" id="KW-0645">Protease</keyword>
<dbReference type="GO" id="GO:0006508">
    <property type="term" value="P:proteolysis"/>
    <property type="evidence" value="ECO:0007669"/>
    <property type="project" value="UniProtKB-KW"/>
</dbReference>
<dbReference type="Proteomes" id="UP000030750">
    <property type="component" value="Unassembled WGS sequence"/>
</dbReference>
<dbReference type="InterPro" id="IPR036034">
    <property type="entry name" value="PDZ_sf"/>
</dbReference>
<name>U6LQK4_9EIME</name>
<dbReference type="Gene3D" id="2.30.42.10">
    <property type="match status" value="1"/>
</dbReference>
<evidence type="ECO:0000256" key="1">
    <source>
        <dbReference type="ARBA" id="ARBA00010541"/>
    </source>
</evidence>
<dbReference type="OrthoDB" id="4217619at2759"/>
<comment type="similarity">
    <text evidence="1">Belongs to the peptidase S1C family.</text>
</comment>
<dbReference type="InterPro" id="IPR043504">
    <property type="entry name" value="Peptidase_S1_PA_chymotrypsin"/>
</dbReference>
<gene>
    <name evidence="3" type="ORF">EBH_0030730</name>
</gene>
<dbReference type="EMBL" id="HG712035">
    <property type="protein sequence ID" value="CDJ50080.1"/>
    <property type="molecule type" value="Genomic_DNA"/>
</dbReference>
<dbReference type="InterPro" id="IPR009003">
    <property type="entry name" value="Peptidase_S1_PA"/>
</dbReference>
<dbReference type="SUPFAM" id="SSF50494">
    <property type="entry name" value="Trypsin-like serine proteases"/>
    <property type="match status" value="1"/>
</dbReference>
<dbReference type="VEuPathDB" id="ToxoDB:EBH_0030730"/>
<dbReference type="AlphaFoldDB" id="U6LQK4"/>
<dbReference type="GO" id="GO:0004252">
    <property type="term" value="F:serine-type endopeptidase activity"/>
    <property type="evidence" value="ECO:0007669"/>
    <property type="project" value="TreeGrafter"/>
</dbReference>
<dbReference type="SUPFAM" id="SSF50156">
    <property type="entry name" value="PDZ domain-like"/>
    <property type="match status" value="1"/>
</dbReference>
<dbReference type="Pfam" id="PF17820">
    <property type="entry name" value="PDZ_6"/>
    <property type="match status" value="1"/>
</dbReference>
<proteinExistence type="inferred from homology"/>